<dbReference type="EMBL" id="CAEZWM010000078">
    <property type="protein sequence ID" value="CAB4657113.1"/>
    <property type="molecule type" value="Genomic_DNA"/>
</dbReference>
<evidence type="ECO:0000256" key="1">
    <source>
        <dbReference type="SAM" id="MobiDB-lite"/>
    </source>
</evidence>
<dbReference type="PANTHER" id="PTHR35525">
    <property type="entry name" value="BLL6575 PROTEIN"/>
    <property type="match status" value="1"/>
</dbReference>
<evidence type="ECO:0000313" key="3">
    <source>
        <dbReference type="EMBL" id="CAB4657113.1"/>
    </source>
</evidence>
<accession>A0A6J6L8M2</accession>
<name>A0A6J6L8M2_9ZZZZ</name>
<dbReference type="Pfam" id="PF11706">
    <property type="entry name" value="zf-CGNR"/>
    <property type="match status" value="1"/>
</dbReference>
<dbReference type="SUPFAM" id="SSF160904">
    <property type="entry name" value="Jann2411-like"/>
    <property type="match status" value="1"/>
</dbReference>
<feature type="region of interest" description="Disordered" evidence="1">
    <location>
        <begin position="164"/>
        <end position="186"/>
    </location>
</feature>
<proteinExistence type="predicted"/>
<dbReference type="InterPro" id="IPR021005">
    <property type="entry name" value="Znf_CGNR"/>
</dbReference>
<dbReference type="InterPro" id="IPR010852">
    <property type="entry name" value="ABATE"/>
</dbReference>
<dbReference type="AlphaFoldDB" id="A0A6J6L8M2"/>
<reference evidence="3" key="1">
    <citation type="submission" date="2020-05" db="EMBL/GenBank/DDBJ databases">
        <authorList>
            <person name="Chiriac C."/>
            <person name="Salcher M."/>
            <person name="Ghai R."/>
            <person name="Kavagutti S V."/>
        </authorList>
    </citation>
    <scope>NUCLEOTIDE SEQUENCE</scope>
</reference>
<feature type="compositionally biased region" description="Basic and acidic residues" evidence="1">
    <location>
        <begin position="177"/>
        <end position="186"/>
    </location>
</feature>
<dbReference type="Pfam" id="PF07336">
    <property type="entry name" value="ABATE"/>
    <property type="match status" value="1"/>
</dbReference>
<protein>
    <submittedName>
        <fullName evidence="3">Unannotated protein</fullName>
    </submittedName>
</protein>
<dbReference type="InterPro" id="IPR023286">
    <property type="entry name" value="ABATE_dom_sf"/>
</dbReference>
<gene>
    <name evidence="3" type="ORF">UFOPK2242_00743</name>
</gene>
<dbReference type="PANTHER" id="PTHR35525:SF3">
    <property type="entry name" value="BLL6575 PROTEIN"/>
    <property type="match status" value="1"/>
</dbReference>
<feature type="domain" description="Zinc finger CGNR" evidence="2">
    <location>
        <begin position="129"/>
        <end position="172"/>
    </location>
</feature>
<dbReference type="Gene3D" id="1.10.3300.10">
    <property type="entry name" value="Jann2411-like domain"/>
    <property type="match status" value="1"/>
</dbReference>
<sequence>MISRESESASRIVALLNSESAAGGDALLDPDRFRAFCSALEIDQAECKVDETLLAMMRELRAAITSCLKEPSSKSAKALENISAKAQLILRVDDKGIPMLSSAAVDSASIAALFVLAIAASSRDGGWSRIRICDAPECNKAFFDSTRSRNRRWCSMSTCGNRAKVSEHRQRQGQRQGEQKVQKKGS</sequence>
<evidence type="ECO:0000259" key="2">
    <source>
        <dbReference type="Pfam" id="PF11706"/>
    </source>
</evidence>
<organism evidence="3">
    <name type="scientific">freshwater metagenome</name>
    <dbReference type="NCBI Taxonomy" id="449393"/>
    <lineage>
        <taxon>unclassified sequences</taxon>
        <taxon>metagenomes</taxon>
        <taxon>ecological metagenomes</taxon>
    </lineage>
</organism>